<evidence type="ECO:0000256" key="1">
    <source>
        <dbReference type="SAM" id="Phobius"/>
    </source>
</evidence>
<dbReference type="SUPFAM" id="SSF52540">
    <property type="entry name" value="P-loop containing nucleoside triphosphate hydrolases"/>
    <property type="match status" value="1"/>
</dbReference>
<keyword evidence="1" id="KW-1133">Transmembrane helix</keyword>
<reference evidence="3 4" key="1">
    <citation type="submission" date="2015-03" db="EMBL/GenBank/DDBJ databases">
        <title>RNA-seq based gene annotation and comparative genomics of four Zymoseptoria species reveal species-specific pathogenicity related genes and transposable element activity.</title>
        <authorList>
            <person name="Grandaubert J."/>
            <person name="Bhattacharyya A."/>
            <person name="Stukenbrock E.H."/>
        </authorList>
    </citation>
    <scope>NUCLEOTIDE SEQUENCE [LARGE SCALE GENOMIC DNA]</scope>
    <source>
        <strain evidence="3 4">Zb18110</strain>
    </source>
</reference>
<dbReference type="STRING" id="1047168.A0A0F4GAQ5"/>
<dbReference type="Proteomes" id="UP000033647">
    <property type="component" value="Unassembled WGS sequence"/>
</dbReference>
<keyword evidence="2" id="KW-0732">Signal</keyword>
<dbReference type="PANTHER" id="PTHR36978:SF3">
    <property type="entry name" value="P-LOOP CONTAINING NUCLEOSIDE TRIPHOSPHATE HYDROLASE PROTEIN"/>
    <property type="match status" value="1"/>
</dbReference>
<feature type="transmembrane region" description="Helical" evidence="1">
    <location>
        <begin position="276"/>
        <end position="294"/>
    </location>
</feature>
<gene>
    <name evidence="3" type="ORF">TI39_contig4193g00007</name>
</gene>
<keyword evidence="1" id="KW-0472">Membrane</keyword>
<dbReference type="AlphaFoldDB" id="A0A0F4GAQ5"/>
<evidence type="ECO:0000313" key="4">
    <source>
        <dbReference type="Proteomes" id="UP000033647"/>
    </source>
</evidence>
<keyword evidence="1" id="KW-0812">Transmembrane</keyword>
<name>A0A0F4GAQ5_9PEZI</name>
<protein>
    <recommendedName>
        <fullName evidence="5">Nad dependent epimerase dehydratase like protein</fullName>
    </recommendedName>
</protein>
<proteinExistence type="predicted"/>
<sequence>MPTMRRVLLEFVICLTVVSTAFAEGTSSLLRPENRTIPLQVVGVGMGKTGTTSLHYALEILGIAPVHDWGDLGRTNYPVDGLVEQIILKKQGKYDVEDGLWNTQEQWDQFLLRYAALVDAPAQLFAPELARAYPKTKFILTVRDSPEVWVDSYRKTIYKRHLEHVASWSVRIIKWLERVMGTERNSQKIKRALQWGDQGPKEPEAWWYTEHIELVRKHVPADRLLEFNVKEGWKPLCDFLGKEIPDVPFPRINHREEWDKSTANMVSLAEAQVQRILVIAFVTVVTIGLGVYMVRSYVKAAKLAG</sequence>
<dbReference type="Gene3D" id="3.40.50.300">
    <property type="entry name" value="P-loop containing nucleotide triphosphate hydrolases"/>
    <property type="match status" value="1"/>
</dbReference>
<dbReference type="Pfam" id="PF17784">
    <property type="entry name" value="Sulfotransfer_4"/>
    <property type="match status" value="1"/>
</dbReference>
<dbReference type="OrthoDB" id="408152at2759"/>
<organism evidence="3 4">
    <name type="scientific">Zymoseptoria brevis</name>
    <dbReference type="NCBI Taxonomy" id="1047168"/>
    <lineage>
        <taxon>Eukaryota</taxon>
        <taxon>Fungi</taxon>
        <taxon>Dikarya</taxon>
        <taxon>Ascomycota</taxon>
        <taxon>Pezizomycotina</taxon>
        <taxon>Dothideomycetes</taxon>
        <taxon>Dothideomycetidae</taxon>
        <taxon>Mycosphaerellales</taxon>
        <taxon>Mycosphaerellaceae</taxon>
        <taxon>Zymoseptoria</taxon>
    </lineage>
</organism>
<feature type="signal peptide" evidence="2">
    <location>
        <begin position="1"/>
        <end position="23"/>
    </location>
</feature>
<dbReference type="EMBL" id="LAFY01004152">
    <property type="protein sequence ID" value="KJX94453.1"/>
    <property type="molecule type" value="Genomic_DNA"/>
</dbReference>
<keyword evidence="4" id="KW-1185">Reference proteome</keyword>
<dbReference type="InterPro" id="IPR040632">
    <property type="entry name" value="Sulfotransfer_4"/>
</dbReference>
<accession>A0A0F4GAQ5</accession>
<feature type="chain" id="PRO_5002468289" description="Nad dependent epimerase dehydratase like protein" evidence="2">
    <location>
        <begin position="24"/>
        <end position="305"/>
    </location>
</feature>
<evidence type="ECO:0000313" key="3">
    <source>
        <dbReference type="EMBL" id="KJX94453.1"/>
    </source>
</evidence>
<evidence type="ECO:0000256" key="2">
    <source>
        <dbReference type="SAM" id="SignalP"/>
    </source>
</evidence>
<dbReference type="InterPro" id="IPR027417">
    <property type="entry name" value="P-loop_NTPase"/>
</dbReference>
<evidence type="ECO:0008006" key="5">
    <source>
        <dbReference type="Google" id="ProtNLM"/>
    </source>
</evidence>
<dbReference type="PANTHER" id="PTHR36978">
    <property type="entry name" value="P-LOOP CONTAINING NUCLEOTIDE TRIPHOSPHATE HYDROLASE"/>
    <property type="match status" value="1"/>
</dbReference>
<comment type="caution">
    <text evidence="3">The sequence shown here is derived from an EMBL/GenBank/DDBJ whole genome shotgun (WGS) entry which is preliminary data.</text>
</comment>